<organism evidence="1 2">
    <name type="scientific">Coniosporium uncinatum</name>
    <dbReference type="NCBI Taxonomy" id="93489"/>
    <lineage>
        <taxon>Eukaryota</taxon>
        <taxon>Fungi</taxon>
        <taxon>Dikarya</taxon>
        <taxon>Ascomycota</taxon>
        <taxon>Pezizomycotina</taxon>
        <taxon>Dothideomycetes</taxon>
        <taxon>Dothideomycetes incertae sedis</taxon>
        <taxon>Coniosporium</taxon>
    </lineage>
</organism>
<evidence type="ECO:0000313" key="2">
    <source>
        <dbReference type="Proteomes" id="UP001186974"/>
    </source>
</evidence>
<dbReference type="Proteomes" id="UP001186974">
    <property type="component" value="Unassembled WGS sequence"/>
</dbReference>
<name>A0ACC3DAM1_9PEZI</name>
<gene>
    <name evidence="1" type="ORF">LTS18_007050</name>
</gene>
<reference evidence="1" key="1">
    <citation type="submission" date="2024-09" db="EMBL/GenBank/DDBJ databases">
        <title>Black Yeasts Isolated from many extreme environments.</title>
        <authorList>
            <person name="Coleine C."/>
            <person name="Stajich J.E."/>
            <person name="Selbmann L."/>
        </authorList>
    </citation>
    <scope>NUCLEOTIDE SEQUENCE</scope>
    <source>
        <strain evidence="1">CCFEE 5737</strain>
    </source>
</reference>
<dbReference type="EMBL" id="JAWDJW010006508">
    <property type="protein sequence ID" value="KAK3064454.1"/>
    <property type="molecule type" value="Genomic_DNA"/>
</dbReference>
<evidence type="ECO:0000313" key="1">
    <source>
        <dbReference type="EMBL" id="KAK3064454.1"/>
    </source>
</evidence>
<sequence length="359" mass="39400">MSSGLCMSIKLPTTVSAMQVNVPVVEIPAFYIAPSTVPDAGDGLFAAEAFAKGTVLGEYTGPLVHDKDDDDLQEVTLGSSDQRTTRFRISAGKCDHHDHHHSQHFLTDVDACIDGAGGSSMLTYINCENRSRKQNVAFSYVEGIYRRKIVATASQKIAKGRELLAAYSPDITWVFPTDSPSASMKGHYVAVIGQEDEEWVAKVTGVVSKNRLKVCWLYDPASLQLVPDGPFELIASNHEDKIPLHSVLHTIEVAEHCYSQGGLHGWYWYRFYDVVSGQISIFNHSKHTRSLHRRRNRDLASTARSVKGSRKRALSQGPSAAVPRKRHMNDAAEVAKAAAVDDMVNNILALGSAALEEEP</sequence>
<protein>
    <submittedName>
        <fullName evidence="1">Uncharacterized protein</fullName>
    </submittedName>
</protein>
<comment type="caution">
    <text evidence="1">The sequence shown here is derived from an EMBL/GenBank/DDBJ whole genome shotgun (WGS) entry which is preliminary data.</text>
</comment>
<accession>A0ACC3DAM1</accession>
<keyword evidence="2" id="KW-1185">Reference proteome</keyword>
<proteinExistence type="predicted"/>